<organism evidence="2 3">
    <name type="scientific">Karstenula rhodostoma CBS 690.94</name>
    <dbReference type="NCBI Taxonomy" id="1392251"/>
    <lineage>
        <taxon>Eukaryota</taxon>
        <taxon>Fungi</taxon>
        <taxon>Dikarya</taxon>
        <taxon>Ascomycota</taxon>
        <taxon>Pezizomycotina</taxon>
        <taxon>Dothideomycetes</taxon>
        <taxon>Pleosporomycetidae</taxon>
        <taxon>Pleosporales</taxon>
        <taxon>Massarineae</taxon>
        <taxon>Didymosphaeriaceae</taxon>
        <taxon>Karstenula</taxon>
    </lineage>
</organism>
<name>A0A9P4PMC9_9PLEO</name>
<accession>A0A9P4PMC9</accession>
<dbReference type="EMBL" id="MU001496">
    <property type="protein sequence ID" value="KAF2447774.1"/>
    <property type="molecule type" value="Genomic_DNA"/>
</dbReference>
<comment type="caution">
    <text evidence="2">The sequence shown here is derived from an EMBL/GenBank/DDBJ whole genome shotgun (WGS) entry which is preliminary data.</text>
</comment>
<proteinExistence type="predicted"/>
<protein>
    <submittedName>
        <fullName evidence="2">Uncharacterized protein</fullName>
    </submittedName>
</protein>
<dbReference type="Proteomes" id="UP000799764">
    <property type="component" value="Unassembled WGS sequence"/>
</dbReference>
<evidence type="ECO:0000313" key="2">
    <source>
        <dbReference type="EMBL" id="KAF2447774.1"/>
    </source>
</evidence>
<reference evidence="2" key="1">
    <citation type="journal article" date="2020" name="Stud. Mycol.">
        <title>101 Dothideomycetes genomes: a test case for predicting lifestyles and emergence of pathogens.</title>
        <authorList>
            <person name="Haridas S."/>
            <person name="Albert R."/>
            <person name="Binder M."/>
            <person name="Bloem J."/>
            <person name="Labutti K."/>
            <person name="Salamov A."/>
            <person name="Andreopoulos B."/>
            <person name="Baker S."/>
            <person name="Barry K."/>
            <person name="Bills G."/>
            <person name="Bluhm B."/>
            <person name="Cannon C."/>
            <person name="Castanera R."/>
            <person name="Culley D."/>
            <person name="Daum C."/>
            <person name="Ezra D."/>
            <person name="Gonzalez J."/>
            <person name="Henrissat B."/>
            <person name="Kuo A."/>
            <person name="Liang C."/>
            <person name="Lipzen A."/>
            <person name="Lutzoni F."/>
            <person name="Magnuson J."/>
            <person name="Mondo S."/>
            <person name="Nolan M."/>
            <person name="Ohm R."/>
            <person name="Pangilinan J."/>
            <person name="Park H.-J."/>
            <person name="Ramirez L."/>
            <person name="Alfaro M."/>
            <person name="Sun H."/>
            <person name="Tritt A."/>
            <person name="Yoshinaga Y."/>
            <person name="Zwiers L.-H."/>
            <person name="Turgeon B."/>
            <person name="Goodwin S."/>
            <person name="Spatafora J."/>
            <person name="Crous P."/>
            <person name="Grigoriev I."/>
        </authorList>
    </citation>
    <scope>NUCLEOTIDE SEQUENCE</scope>
    <source>
        <strain evidence="2">CBS 690.94</strain>
    </source>
</reference>
<sequence length="397" mass="43636">MKPVRALSSVLYLFALSALATPTFPACGTITTLQNRTYPLHNAGRTSCQPLTVHGRQIDPRGWNVVEFCACRLYTGSEIARPCSAAYVWKEVEGPSVGGFEGLRVTDYECWNKESWGDRLPDHSRTRYIDLDFTPDARIIPFSVESSRAPTMRVFTFLSTLALMCGLAASAVMAAAGSGAQPSVVGNQLELRVPKLERPPPGHMQRKREAQQMFTFGGYSTSISGDGKFMKLEEPIEANGHPHPWCQGFEGSNGYTEGQEPTLRVAHMDKAKNESAVPGLPQHICWFYNDFDCDPKKGVIGSSKSKVTHAHLTDLDKKNRTGDDSEENRNFPLVFDDSDHKRYLWIKAYGCMLYVDNPTSDEKIGSEQGDIAQDGADGSGVSAAELVAGQAMRDLGK</sequence>
<feature type="signal peptide" evidence="1">
    <location>
        <begin position="1"/>
        <end position="20"/>
    </location>
</feature>
<evidence type="ECO:0000256" key="1">
    <source>
        <dbReference type="SAM" id="SignalP"/>
    </source>
</evidence>
<evidence type="ECO:0000313" key="3">
    <source>
        <dbReference type="Proteomes" id="UP000799764"/>
    </source>
</evidence>
<gene>
    <name evidence="2" type="ORF">P171DRAFT_441683</name>
</gene>
<keyword evidence="3" id="KW-1185">Reference proteome</keyword>
<feature type="chain" id="PRO_5040460818" evidence="1">
    <location>
        <begin position="21"/>
        <end position="397"/>
    </location>
</feature>
<dbReference type="AlphaFoldDB" id="A0A9P4PMC9"/>
<dbReference type="OrthoDB" id="3782790at2759"/>
<keyword evidence="1" id="KW-0732">Signal</keyword>